<dbReference type="Proteomes" id="UP000234681">
    <property type="component" value="Chromosome X"/>
</dbReference>
<reference evidence="2" key="3">
    <citation type="submission" date="2005-09" db="EMBL/GenBank/DDBJ databases">
        <authorList>
            <person name="Mural R.J."/>
            <person name="Li P.W."/>
            <person name="Adams M.D."/>
            <person name="Amanatides P.G."/>
            <person name="Baden-Tillson H."/>
            <person name="Barnstead M."/>
            <person name="Chin S.H."/>
            <person name="Dew I."/>
            <person name="Evans C.A."/>
            <person name="Ferriera S."/>
            <person name="Flanigan M."/>
            <person name="Fosler C."/>
            <person name="Glodek A."/>
            <person name="Gu Z."/>
            <person name="Holt R.A."/>
            <person name="Jennings D."/>
            <person name="Kraft C.L."/>
            <person name="Lu F."/>
            <person name="Nguyen T."/>
            <person name="Nusskern D.R."/>
            <person name="Pfannkoch C.M."/>
            <person name="Sitter C."/>
            <person name="Sutton G.G."/>
            <person name="Venter J.C."/>
            <person name="Wang Z."/>
            <person name="Woodage T."/>
            <person name="Zheng X.H."/>
            <person name="Zhong F."/>
        </authorList>
    </citation>
    <scope>NUCLEOTIDE SEQUENCE</scope>
    <source>
        <strain evidence="2">BN</strain>
    </source>
</reference>
<accession>A0A9K3Y8E8</accession>
<proteinExistence type="evidence at transcript level"/>
<name>A0A9K3Y8E8_RAT</name>
<protein>
    <submittedName>
        <fullName evidence="1">LRRGT00179</fullName>
    </submittedName>
</protein>
<reference evidence="1" key="1">
    <citation type="submission" date="2004-02" db="EMBL/GenBank/DDBJ databases">
        <title>Liver regeneration after PH.</title>
        <authorList>
            <person name="Xu C.S."/>
            <person name="Zhang L."/>
            <person name="Chang C.F."/>
            <person name="Han H.P."/>
            <person name="Wang G.P."/>
            <person name="Chai L.Q."/>
            <person name="Yuan J.Y."/>
            <person name="Yang K.J."/>
            <person name="Zhao L.F."/>
            <person name="Ma H."/>
            <person name="Wang L."/>
            <person name="Wang S.F."/>
            <person name="Xing X.K."/>
            <person name="Shen G.M."/>
            <person name="Shi J.B."/>
            <person name="Rahman S."/>
            <person name="Wang Q.N."/>
            <person name="Zhang J.B."/>
        </authorList>
    </citation>
    <scope>NUCLEOTIDE SEQUENCE</scope>
</reference>
<gene>
    <name evidence="2" type="primary">LOC501618</name>
    <name evidence="2" type="ORF">rCG_65917</name>
</gene>
<dbReference type="EMBL" id="AY539930">
    <property type="protein sequence ID" value="AAS66270.1"/>
    <property type="molecule type" value="mRNA"/>
</dbReference>
<dbReference type="AlphaFoldDB" id="A0A9K3Y8E8"/>
<organism evidence="1">
    <name type="scientific">Rattus norvegicus</name>
    <name type="common">Rat</name>
    <dbReference type="NCBI Taxonomy" id="10116"/>
    <lineage>
        <taxon>Eukaryota</taxon>
        <taxon>Metazoa</taxon>
        <taxon>Chordata</taxon>
        <taxon>Craniata</taxon>
        <taxon>Vertebrata</taxon>
        <taxon>Euteleostomi</taxon>
        <taxon>Mammalia</taxon>
        <taxon>Eutheria</taxon>
        <taxon>Euarchontoglires</taxon>
        <taxon>Glires</taxon>
        <taxon>Rodentia</taxon>
        <taxon>Myomorpha</taxon>
        <taxon>Muroidea</taxon>
        <taxon>Muridae</taxon>
        <taxon>Murinae</taxon>
        <taxon>Rattus</taxon>
    </lineage>
</organism>
<sequence>MGKLSLRDSTILGKESCAGGKQEIIWLEALKQSTAPPPPPRSPSTFHCKDRSWEKAARKWRLKPGGGWYRVTEANGGVVKTDEWQMVESIWYRPMQDLCMLRHSLSSRDVC</sequence>
<evidence type="ECO:0000313" key="2">
    <source>
        <dbReference type="EMBL" id="EDM07015.1"/>
    </source>
</evidence>
<evidence type="ECO:0000313" key="1">
    <source>
        <dbReference type="EMBL" id="AAS66270.1"/>
    </source>
</evidence>
<reference evidence="2" key="2">
    <citation type="journal article" date="2005" name="Genome Res.">
        <title>Gene and alternative splicing annotation with AIR.</title>
        <authorList>
            <person name="Florea L."/>
            <person name="Di Francesco V."/>
            <person name="Miller J."/>
            <person name="Turner R."/>
            <person name="Yao A."/>
            <person name="Harris M."/>
            <person name="Walenz B."/>
            <person name="Mobarry C."/>
            <person name="Merkulov G.V."/>
            <person name="Charlab R."/>
            <person name="Dew I."/>
            <person name="Deng Z."/>
            <person name="Istrail S."/>
            <person name="Li P."/>
            <person name="Sutton G."/>
        </authorList>
    </citation>
    <scope>NUCLEOTIDE SEQUENCE</scope>
    <source>
        <strain evidence="2">BN</strain>
    </source>
</reference>
<dbReference type="EMBL" id="CH473969">
    <property type="protein sequence ID" value="EDM07015.1"/>
    <property type="molecule type" value="Genomic_DNA"/>
</dbReference>